<comment type="caution">
    <text evidence="1">The sequence shown here is derived from an EMBL/GenBank/DDBJ whole genome shotgun (WGS) entry which is preliminary data.</text>
</comment>
<gene>
    <name evidence="1" type="ORF">DW889_15240</name>
</gene>
<evidence type="ECO:0000313" key="2">
    <source>
        <dbReference type="Proteomes" id="UP000283482"/>
    </source>
</evidence>
<organism evidence="1 2">
    <name type="scientific">Bacteroides stercoris</name>
    <dbReference type="NCBI Taxonomy" id="46506"/>
    <lineage>
        <taxon>Bacteria</taxon>
        <taxon>Pseudomonadati</taxon>
        <taxon>Bacteroidota</taxon>
        <taxon>Bacteroidia</taxon>
        <taxon>Bacteroidales</taxon>
        <taxon>Bacteroidaceae</taxon>
        <taxon>Bacteroides</taxon>
    </lineage>
</organism>
<protein>
    <submittedName>
        <fullName evidence="1">Uncharacterized protein</fullName>
    </submittedName>
</protein>
<sequence>MDCELNVEVIEALEAEIRNKKLPLHVQKGIMFRESESDTLMMPVQIDYPDDFDLNETLCEVINKTYNLK</sequence>
<proteinExistence type="predicted"/>
<dbReference type="AlphaFoldDB" id="A0A413UWA3"/>
<dbReference type="EMBL" id="QSGN01000052">
    <property type="protein sequence ID" value="RHB24513.1"/>
    <property type="molecule type" value="Genomic_DNA"/>
</dbReference>
<reference evidence="1 2" key="1">
    <citation type="submission" date="2018-08" db="EMBL/GenBank/DDBJ databases">
        <title>A genome reference for cultivated species of the human gut microbiota.</title>
        <authorList>
            <person name="Zou Y."/>
            <person name="Xue W."/>
            <person name="Luo G."/>
        </authorList>
    </citation>
    <scope>NUCLEOTIDE SEQUENCE [LARGE SCALE GENOMIC DNA]</scope>
    <source>
        <strain evidence="1 2">AM40-34</strain>
    </source>
</reference>
<dbReference type="Proteomes" id="UP000283482">
    <property type="component" value="Unassembled WGS sequence"/>
</dbReference>
<name>A0A413UWA3_BACSE</name>
<accession>A0A413UWA3</accession>
<evidence type="ECO:0000313" key="1">
    <source>
        <dbReference type="EMBL" id="RHB24513.1"/>
    </source>
</evidence>